<dbReference type="EMBL" id="CANHGI010000002">
    <property type="protein sequence ID" value="CAI5441000.1"/>
    <property type="molecule type" value="Genomic_DNA"/>
</dbReference>
<reference evidence="1" key="1">
    <citation type="submission" date="2022-11" db="EMBL/GenBank/DDBJ databases">
        <authorList>
            <person name="Kikuchi T."/>
        </authorList>
    </citation>
    <scope>NUCLEOTIDE SEQUENCE</scope>
    <source>
        <strain evidence="1">PS1010</strain>
    </source>
</reference>
<comment type="caution">
    <text evidence="1">The sequence shown here is derived from an EMBL/GenBank/DDBJ whole genome shotgun (WGS) entry which is preliminary data.</text>
</comment>
<protein>
    <submittedName>
        <fullName evidence="1">Uncharacterized protein</fullName>
    </submittedName>
</protein>
<organism evidence="1 2">
    <name type="scientific">Caenorhabditis angaria</name>
    <dbReference type="NCBI Taxonomy" id="860376"/>
    <lineage>
        <taxon>Eukaryota</taxon>
        <taxon>Metazoa</taxon>
        <taxon>Ecdysozoa</taxon>
        <taxon>Nematoda</taxon>
        <taxon>Chromadorea</taxon>
        <taxon>Rhabditida</taxon>
        <taxon>Rhabditina</taxon>
        <taxon>Rhabditomorpha</taxon>
        <taxon>Rhabditoidea</taxon>
        <taxon>Rhabditidae</taxon>
        <taxon>Peloderinae</taxon>
        <taxon>Caenorhabditis</taxon>
    </lineage>
</organism>
<accession>A0A9P1IA65</accession>
<evidence type="ECO:0000313" key="1">
    <source>
        <dbReference type="EMBL" id="CAI5441000.1"/>
    </source>
</evidence>
<sequence length="351" mass="39485">MMGRKKDETCEIDSLFSTPKTSKSLKTSKKLIFIKKPRTTVGLTFSTPTPTNSDIIDCNESNVRQIYATNSLGDDKTGAGRDDLAKNRINKRKMFPDAPNNNTPIVRKKPKISAIFNTESSTQIETFSGIGSTSTFLSNFEAASNNLLISPLSEASKPIVRYCQRKKEKISRGIQTENIKNNKKCRNMHIQTDREIEVVDEVSEKAKNIGERIMKISKRSFKPAKGKHFKNKYDSGWMYDNPTRYMIARMADMSQPRSGPSANYKNKGRRAIVMAIMTKIGLVPGSARIIISGKEEAKLIDYHEDLDTNSSILLDNASKFIAEPMKSCPQATVQSRILSIISMEKYMLKCR</sequence>
<dbReference type="AlphaFoldDB" id="A0A9P1IA65"/>
<proteinExistence type="predicted"/>
<keyword evidence="2" id="KW-1185">Reference proteome</keyword>
<dbReference type="Proteomes" id="UP001152747">
    <property type="component" value="Unassembled WGS sequence"/>
</dbReference>
<name>A0A9P1IA65_9PELO</name>
<gene>
    <name evidence="1" type="ORF">CAMP_LOCUS3637</name>
</gene>
<evidence type="ECO:0000313" key="2">
    <source>
        <dbReference type="Proteomes" id="UP001152747"/>
    </source>
</evidence>